<gene>
    <name evidence="1" type="ORF">IFM89_028461</name>
</gene>
<dbReference type="EMBL" id="JADFTS010000002">
    <property type="protein sequence ID" value="KAF9621873.1"/>
    <property type="molecule type" value="Genomic_DNA"/>
</dbReference>
<keyword evidence="2" id="KW-1185">Reference proteome</keyword>
<reference evidence="1 2" key="1">
    <citation type="submission" date="2020-10" db="EMBL/GenBank/DDBJ databases">
        <title>The Coptis chinensis genome and diversification of protoberbering-type alkaloids.</title>
        <authorList>
            <person name="Wang B."/>
            <person name="Shu S."/>
            <person name="Song C."/>
            <person name="Liu Y."/>
        </authorList>
    </citation>
    <scope>NUCLEOTIDE SEQUENCE [LARGE SCALE GENOMIC DNA]</scope>
    <source>
        <strain evidence="1">HL-2020</strain>
        <tissue evidence="1">Leaf</tissue>
    </source>
</reference>
<dbReference type="Proteomes" id="UP000631114">
    <property type="component" value="Unassembled WGS sequence"/>
</dbReference>
<organism evidence="1 2">
    <name type="scientific">Coptis chinensis</name>
    <dbReference type="NCBI Taxonomy" id="261450"/>
    <lineage>
        <taxon>Eukaryota</taxon>
        <taxon>Viridiplantae</taxon>
        <taxon>Streptophyta</taxon>
        <taxon>Embryophyta</taxon>
        <taxon>Tracheophyta</taxon>
        <taxon>Spermatophyta</taxon>
        <taxon>Magnoliopsida</taxon>
        <taxon>Ranunculales</taxon>
        <taxon>Ranunculaceae</taxon>
        <taxon>Coptidoideae</taxon>
        <taxon>Coptis</taxon>
    </lineage>
</organism>
<evidence type="ECO:0000313" key="1">
    <source>
        <dbReference type="EMBL" id="KAF9621873.1"/>
    </source>
</evidence>
<comment type="caution">
    <text evidence="1">The sequence shown here is derived from an EMBL/GenBank/DDBJ whole genome shotgun (WGS) entry which is preliminary data.</text>
</comment>
<name>A0A835IRX0_9MAGN</name>
<dbReference type="AlphaFoldDB" id="A0A835IRX0"/>
<proteinExistence type="predicted"/>
<sequence length="103" mass="11733">MTASWLTVDKCIRSFSNFTEETLKPPPKEQINCNQGMVRYYLLKKIHFERGVRVFLCSGTTLIPSFSSHCGLIPLTAKAKENALKDQEADECYLKFNGSYSDM</sequence>
<protein>
    <submittedName>
        <fullName evidence="1">Uncharacterized protein</fullName>
    </submittedName>
</protein>
<accession>A0A835IRX0</accession>
<evidence type="ECO:0000313" key="2">
    <source>
        <dbReference type="Proteomes" id="UP000631114"/>
    </source>
</evidence>